<gene>
    <name evidence="2" type="ORF">GCM10011389_21120</name>
</gene>
<keyword evidence="1" id="KW-0472">Membrane</keyword>
<feature type="transmembrane region" description="Helical" evidence="1">
    <location>
        <begin position="41"/>
        <end position="60"/>
    </location>
</feature>
<keyword evidence="1" id="KW-1133">Transmembrane helix</keyword>
<comment type="caution">
    <text evidence="2">The sequence shown here is derived from an EMBL/GenBank/DDBJ whole genome shotgun (WGS) entry which is preliminary data.</text>
</comment>
<evidence type="ECO:0000313" key="2">
    <source>
        <dbReference type="EMBL" id="GGD13279.1"/>
    </source>
</evidence>
<dbReference type="EMBL" id="BMIN01000008">
    <property type="protein sequence ID" value="GGD13279.1"/>
    <property type="molecule type" value="Genomic_DNA"/>
</dbReference>
<organism evidence="2 3">
    <name type="scientific">Pontibacillus salipaludis</name>
    <dbReference type="NCBI Taxonomy" id="1697394"/>
    <lineage>
        <taxon>Bacteria</taxon>
        <taxon>Bacillati</taxon>
        <taxon>Bacillota</taxon>
        <taxon>Bacilli</taxon>
        <taxon>Bacillales</taxon>
        <taxon>Bacillaceae</taxon>
        <taxon>Pontibacillus</taxon>
    </lineage>
</organism>
<name>A0ABQ1Q609_9BACI</name>
<protein>
    <submittedName>
        <fullName evidence="2">Uncharacterized protein</fullName>
    </submittedName>
</protein>
<reference evidence="3" key="1">
    <citation type="journal article" date="2019" name="Int. J. Syst. Evol. Microbiol.">
        <title>The Global Catalogue of Microorganisms (GCM) 10K type strain sequencing project: providing services to taxonomists for standard genome sequencing and annotation.</title>
        <authorList>
            <consortium name="The Broad Institute Genomics Platform"/>
            <consortium name="The Broad Institute Genome Sequencing Center for Infectious Disease"/>
            <person name="Wu L."/>
            <person name="Ma J."/>
        </authorList>
    </citation>
    <scope>NUCLEOTIDE SEQUENCE [LARGE SCALE GENOMIC DNA]</scope>
    <source>
        <strain evidence="3">CGMCC 1.15353</strain>
    </source>
</reference>
<evidence type="ECO:0000313" key="3">
    <source>
        <dbReference type="Proteomes" id="UP000642571"/>
    </source>
</evidence>
<keyword evidence="1" id="KW-0812">Transmembrane</keyword>
<evidence type="ECO:0000256" key="1">
    <source>
        <dbReference type="SAM" id="Phobius"/>
    </source>
</evidence>
<keyword evidence="3" id="KW-1185">Reference proteome</keyword>
<accession>A0ABQ1Q609</accession>
<dbReference type="RefSeq" id="WP_188653528.1">
    <property type="nucleotide sequence ID" value="NZ_BMIN01000008.1"/>
</dbReference>
<feature type="transmembrane region" description="Helical" evidence="1">
    <location>
        <begin position="12"/>
        <end position="35"/>
    </location>
</feature>
<proteinExistence type="predicted"/>
<sequence>MTKVENGRQEKLTVLSVFAGGMAGFVVNVGLSLMADSSMTEYYGISILLGVIVGLLWDITDKLNSK</sequence>
<dbReference type="Proteomes" id="UP000642571">
    <property type="component" value="Unassembled WGS sequence"/>
</dbReference>